<accession>A0A5N6E9A8</accession>
<sequence>MKKELEEDILNKGDRAILPGQMETYYGNILSTKDVIVLFEACRIGYLPSVKRRLSEKERSQIRPGSVFVWAQQEAGMQRWTDGKSWSASRVSGRILTYYEIKRNRVGPEPQQNEVGDSACTAANGRYKTSGLIKRTLSILTTTGQSVHLVWYLSNSQDEATNFLRPSTDPTLRFHGTREEESTSEFGFPFKYGACYTDTTIFHAGHMVAVYANQKANSFTSTSILPTEVSLFNYLSVPTIPSPISGFLHP</sequence>
<reference evidence="1 2" key="1">
    <citation type="submission" date="2019-04" db="EMBL/GenBank/DDBJ databases">
        <title>Fungal friends and foes A comparative genomics study of 23 Aspergillus species from section Flavi.</title>
        <authorList>
            <consortium name="DOE Joint Genome Institute"/>
            <person name="Kjaerbolling I."/>
            <person name="Vesth T.C."/>
            <person name="Frisvad J.C."/>
            <person name="Nybo J.L."/>
            <person name="Theobald S."/>
            <person name="Kildgaard S."/>
            <person name="Petersen T.I."/>
            <person name="Kuo A."/>
            <person name="Sato A."/>
            <person name="Lyhne E.K."/>
            <person name="Kogle M.E."/>
            <person name="Wiebenga A."/>
            <person name="Kun R.S."/>
            <person name="Lubbers R.J."/>
            <person name="Makela M.R."/>
            <person name="Barry K."/>
            <person name="Chovatia M."/>
            <person name="Clum A."/>
            <person name="Daum C."/>
            <person name="Haridas S."/>
            <person name="He G."/>
            <person name="LaButti K."/>
            <person name="Lipzen A."/>
            <person name="Mondo S."/>
            <person name="Pangilinan J."/>
            <person name="Riley R."/>
            <person name="Salamov A."/>
            <person name="Simmons B.A."/>
            <person name="Magnuson J.K."/>
            <person name="Henrissat B."/>
            <person name="Mortensen U.H."/>
            <person name="Larsen T.O."/>
            <person name="De vries R.P."/>
            <person name="Grigoriev I.V."/>
            <person name="Machida M."/>
            <person name="Baker S.E."/>
            <person name="Andersen M.R."/>
        </authorList>
    </citation>
    <scope>NUCLEOTIDE SEQUENCE [LARGE SCALE GENOMIC DNA]</scope>
    <source>
        <strain evidence="1 2">CBS 126849</strain>
    </source>
</reference>
<evidence type="ECO:0000313" key="2">
    <source>
        <dbReference type="Proteomes" id="UP000326799"/>
    </source>
</evidence>
<protein>
    <submittedName>
        <fullName evidence="1">Gti1/Pac2 family-domain-containing protein</fullName>
    </submittedName>
</protein>
<dbReference type="PANTHER" id="PTHR28027:SF1">
    <property type="entry name" value="CAMP INDEPENDENT REGULATORY PROTEIN (AFU_ORTHOLOGUE AFUA_3G09640)"/>
    <property type="match status" value="1"/>
</dbReference>
<evidence type="ECO:0000313" key="1">
    <source>
        <dbReference type="EMBL" id="KAB8213000.1"/>
    </source>
</evidence>
<organism evidence="1 2">
    <name type="scientific">Aspergillus novoparasiticus</name>
    <dbReference type="NCBI Taxonomy" id="986946"/>
    <lineage>
        <taxon>Eukaryota</taxon>
        <taxon>Fungi</taxon>
        <taxon>Dikarya</taxon>
        <taxon>Ascomycota</taxon>
        <taxon>Pezizomycotina</taxon>
        <taxon>Eurotiomycetes</taxon>
        <taxon>Eurotiomycetidae</taxon>
        <taxon>Eurotiales</taxon>
        <taxon>Aspergillaceae</taxon>
        <taxon>Aspergillus</taxon>
        <taxon>Aspergillus subgen. Circumdati</taxon>
    </lineage>
</organism>
<gene>
    <name evidence="1" type="ORF">BDV33DRAFT_210627</name>
</gene>
<name>A0A5N6E9A8_9EURO</name>
<dbReference type="Proteomes" id="UP000326799">
    <property type="component" value="Unassembled WGS sequence"/>
</dbReference>
<dbReference type="GO" id="GO:0003677">
    <property type="term" value="F:DNA binding"/>
    <property type="evidence" value="ECO:0007669"/>
    <property type="project" value="TreeGrafter"/>
</dbReference>
<dbReference type="EMBL" id="ML733746">
    <property type="protein sequence ID" value="KAB8213000.1"/>
    <property type="molecule type" value="Genomic_DNA"/>
</dbReference>
<dbReference type="Pfam" id="PF09729">
    <property type="entry name" value="Gti1_Pac2"/>
    <property type="match status" value="1"/>
</dbReference>
<keyword evidence="2" id="KW-1185">Reference proteome</keyword>
<dbReference type="PANTHER" id="PTHR28027">
    <property type="entry name" value="TRANSCRIPTIONAL REGULATOR MIT1"/>
    <property type="match status" value="1"/>
</dbReference>
<dbReference type="InterPro" id="IPR018608">
    <property type="entry name" value="Gti1/Pac2"/>
</dbReference>
<proteinExistence type="predicted"/>
<dbReference type="AlphaFoldDB" id="A0A5N6E9A8"/>